<keyword evidence="11" id="KW-0137">Centromere</keyword>
<dbReference type="GO" id="GO:0007059">
    <property type="term" value="P:chromosome segregation"/>
    <property type="evidence" value="ECO:0007669"/>
    <property type="project" value="TreeGrafter"/>
</dbReference>
<dbReference type="GO" id="GO:0000785">
    <property type="term" value="C:chromatin"/>
    <property type="evidence" value="ECO:0007669"/>
    <property type="project" value="TreeGrafter"/>
</dbReference>
<evidence type="ECO:0000256" key="8">
    <source>
        <dbReference type="ARBA" id="ARBA00022833"/>
    </source>
</evidence>
<reference evidence="13" key="1">
    <citation type="submission" date="2021-04" db="EMBL/GenBank/DDBJ databases">
        <authorList>
            <consortium name="Wellcome Sanger Institute Data Sharing"/>
        </authorList>
    </citation>
    <scope>NUCLEOTIDE SEQUENCE [LARGE SCALE GENOMIC DNA]</scope>
</reference>
<evidence type="ECO:0000256" key="11">
    <source>
        <dbReference type="ARBA" id="ARBA00023328"/>
    </source>
</evidence>
<evidence type="ECO:0000256" key="7">
    <source>
        <dbReference type="ARBA" id="ARBA00022776"/>
    </source>
</evidence>
<evidence type="ECO:0000259" key="12">
    <source>
        <dbReference type="PROSITE" id="PS51793"/>
    </source>
</evidence>
<dbReference type="GeneTree" id="ENSGT00940000175695"/>
<dbReference type="Pfam" id="PF03226">
    <property type="entry name" value="Yippee-Mis18"/>
    <property type="match status" value="1"/>
</dbReference>
<proteinExistence type="predicted"/>
<evidence type="ECO:0000256" key="2">
    <source>
        <dbReference type="ARBA" id="ARBA00004123"/>
    </source>
</evidence>
<dbReference type="GO" id="GO:0005634">
    <property type="term" value="C:nucleus"/>
    <property type="evidence" value="ECO:0007669"/>
    <property type="project" value="UniProtKB-SubCell"/>
</dbReference>
<evidence type="ECO:0000256" key="1">
    <source>
        <dbReference type="ARBA" id="ARBA00003694"/>
    </source>
</evidence>
<comment type="subcellular location">
    <subcellularLocation>
        <location evidence="3">Chromosome</location>
        <location evidence="3">Centromere</location>
    </subcellularLocation>
    <subcellularLocation>
        <location evidence="2">Nucleus</location>
    </subcellularLocation>
</comment>
<evidence type="ECO:0000256" key="9">
    <source>
        <dbReference type="ARBA" id="ARBA00023242"/>
    </source>
</evidence>
<dbReference type="InterPro" id="IPR034752">
    <property type="entry name" value="Mis18"/>
</dbReference>
<keyword evidence="7" id="KW-0498">Mitosis</keyword>
<dbReference type="PANTHER" id="PTHR16431">
    <property type="entry name" value="NEUROGENIC PROTEIN MASTERMIND"/>
    <property type="match status" value="1"/>
</dbReference>
<dbReference type="Proteomes" id="UP000265040">
    <property type="component" value="Chromosome 22"/>
</dbReference>
<keyword evidence="6" id="KW-0479">Metal-binding</keyword>
<evidence type="ECO:0000313" key="14">
    <source>
        <dbReference type="Proteomes" id="UP000265040"/>
    </source>
</evidence>
<gene>
    <name evidence="13" type="primary">OARD1</name>
</gene>
<feature type="domain" description="Mis18" evidence="12">
    <location>
        <begin position="56"/>
        <end position="147"/>
    </location>
</feature>
<keyword evidence="5" id="KW-0132">Cell division</keyword>
<reference evidence="13" key="2">
    <citation type="submission" date="2025-08" db="UniProtKB">
        <authorList>
            <consortium name="Ensembl"/>
        </authorList>
    </citation>
    <scope>IDENTIFICATION</scope>
</reference>
<protein>
    <recommendedName>
        <fullName evidence="12">Mis18 domain-containing protein</fullName>
    </recommendedName>
</protein>
<comment type="function">
    <text evidence="1">Required for recruitment of CENPA to centromeres and normal chromosome segregation during mitosis.</text>
</comment>
<organism evidence="13 14">
    <name type="scientific">Anabas testudineus</name>
    <name type="common">Climbing perch</name>
    <name type="synonym">Anthias testudineus</name>
    <dbReference type="NCBI Taxonomy" id="64144"/>
    <lineage>
        <taxon>Eukaryota</taxon>
        <taxon>Metazoa</taxon>
        <taxon>Chordata</taxon>
        <taxon>Craniata</taxon>
        <taxon>Vertebrata</taxon>
        <taxon>Euteleostomi</taxon>
        <taxon>Actinopterygii</taxon>
        <taxon>Neopterygii</taxon>
        <taxon>Teleostei</taxon>
        <taxon>Neoteleostei</taxon>
        <taxon>Acanthomorphata</taxon>
        <taxon>Anabantaria</taxon>
        <taxon>Anabantiformes</taxon>
        <taxon>Anabantoidei</taxon>
        <taxon>Anabantidae</taxon>
        <taxon>Anabas</taxon>
    </lineage>
</organism>
<keyword evidence="14" id="KW-1185">Reference proteome</keyword>
<evidence type="ECO:0000256" key="6">
    <source>
        <dbReference type="ARBA" id="ARBA00022723"/>
    </source>
</evidence>
<evidence type="ECO:0000256" key="4">
    <source>
        <dbReference type="ARBA" id="ARBA00022454"/>
    </source>
</evidence>
<dbReference type="GO" id="GO:0051301">
    <property type="term" value="P:cell division"/>
    <property type="evidence" value="ECO:0007669"/>
    <property type="project" value="UniProtKB-KW"/>
</dbReference>
<dbReference type="PROSITE" id="PS51793">
    <property type="entry name" value="MIS18"/>
    <property type="match status" value="1"/>
</dbReference>
<dbReference type="FunCoup" id="A0A3Q1J762">
    <property type="interactions" value="639"/>
</dbReference>
<accession>A0A3Q1J762</accession>
<dbReference type="GO" id="GO:0000775">
    <property type="term" value="C:chromosome, centromeric region"/>
    <property type="evidence" value="ECO:0007669"/>
    <property type="project" value="UniProtKB-SubCell"/>
</dbReference>
<dbReference type="InParanoid" id="A0A3Q1J762"/>
<dbReference type="OrthoDB" id="9926299at2759"/>
<keyword evidence="10" id="KW-0131">Cell cycle</keyword>
<name>A0A3Q1J762_ANATE</name>
<dbReference type="STRING" id="64144.ENSATEP00000030657"/>
<sequence>MFCGKKTKTKQITFLQKVVLLHTEPLKGHSGAAFVSVILIKRIDDLKVIEEPDKQQMTLHCAQCNRVLGDSVGVCGEIQSMDSIVCSSEDKRHFRGKIHLKYLLTYSLKCHGCRCAVGKLIHSAPSHLATIRSLFLLSKSNISCYILNSSSMVKASMLTFDLKPLSDSIDEVRQWQTSKSCCLWICSRCFSPFSMTV</sequence>
<evidence type="ECO:0000256" key="3">
    <source>
        <dbReference type="ARBA" id="ARBA00004584"/>
    </source>
</evidence>
<dbReference type="AlphaFoldDB" id="A0A3Q1J762"/>
<evidence type="ECO:0000256" key="10">
    <source>
        <dbReference type="ARBA" id="ARBA00023306"/>
    </source>
</evidence>
<reference evidence="13" key="3">
    <citation type="submission" date="2025-09" db="UniProtKB">
        <authorList>
            <consortium name="Ensembl"/>
        </authorList>
    </citation>
    <scope>IDENTIFICATION</scope>
</reference>
<dbReference type="InterPro" id="IPR004910">
    <property type="entry name" value="Yippee/Mis18/Cereblon"/>
</dbReference>
<dbReference type="GO" id="GO:0046872">
    <property type="term" value="F:metal ion binding"/>
    <property type="evidence" value="ECO:0007669"/>
    <property type="project" value="UniProtKB-KW"/>
</dbReference>
<evidence type="ECO:0000256" key="5">
    <source>
        <dbReference type="ARBA" id="ARBA00022618"/>
    </source>
</evidence>
<keyword evidence="8" id="KW-0862">Zinc</keyword>
<evidence type="ECO:0000313" key="13">
    <source>
        <dbReference type="Ensembl" id="ENSATEP00000030657.1"/>
    </source>
</evidence>
<dbReference type="PANTHER" id="PTHR16431:SF3">
    <property type="entry name" value="PROTEIN MIS18-BETA"/>
    <property type="match status" value="1"/>
</dbReference>
<keyword evidence="9" id="KW-0539">Nucleus</keyword>
<keyword evidence="4" id="KW-0158">Chromosome</keyword>
<dbReference type="GO" id="GO:0034080">
    <property type="term" value="P:CENP-A containing chromatin assembly"/>
    <property type="evidence" value="ECO:0007669"/>
    <property type="project" value="TreeGrafter"/>
</dbReference>
<dbReference type="Ensembl" id="ENSATET00000031118.2">
    <property type="protein sequence ID" value="ENSATEP00000030657.1"/>
    <property type="gene ID" value="ENSATEG00000021177.2"/>
</dbReference>